<accession>A0A109UW67</accession>
<name>A0A109UW67_9SACH</name>
<dbReference type="GO" id="GO:0004725">
    <property type="term" value="F:protein tyrosine phosphatase activity"/>
    <property type="evidence" value="ECO:0007669"/>
    <property type="project" value="TreeGrafter"/>
</dbReference>
<dbReference type="PANTHER" id="PTHR10828">
    <property type="entry name" value="M-PHASE INDUCER PHOSPHATASE DUAL SPECIFICITY PHOSPHATASE CDC25"/>
    <property type="match status" value="1"/>
</dbReference>
<dbReference type="InterPro" id="IPR036873">
    <property type="entry name" value="Rhodanese-like_dom_sf"/>
</dbReference>
<dbReference type="Gene3D" id="3.40.250.10">
    <property type="entry name" value="Rhodanese-like domain"/>
    <property type="match status" value="1"/>
</dbReference>
<dbReference type="InterPro" id="IPR001763">
    <property type="entry name" value="Rhodanese-like_dom"/>
</dbReference>
<dbReference type="EMBL" id="CP014242">
    <property type="protein sequence ID" value="AMD18673.1"/>
    <property type="molecule type" value="Genomic_DNA"/>
</dbReference>
<dbReference type="GO" id="GO:0005634">
    <property type="term" value="C:nucleus"/>
    <property type="evidence" value="ECO:0007669"/>
    <property type="project" value="TreeGrafter"/>
</dbReference>
<reference evidence="2 3" key="1">
    <citation type="submission" date="2016-01" db="EMBL/GenBank/DDBJ databases">
        <title>Genome sequence of the yeast Holleya sinecauda.</title>
        <authorList>
            <person name="Dietrich F.S."/>
        </authorList>
    </citation>
    <scope>NUCLEOTIDE SEQUENCE [LARGE SCALE GENOMIC DNA]</scope>
    <source>
        <strain evidence="2 3">ATCC 58844</strain>
    </source>
</reference>
<dbReference type="SUPFAM" id="SSF52821">
    <property type="entry name" value="Rhodanese/Cell cycle control phosphatase"/>
    <property type="match status" value="1"/>
</dbReference>
<organism evidence="2 3">
    <name type="scientific">Eremothecium sinecaudum</name>
    <dbReference type="NCBI Taxonomy" id="45286"/>
    <lineage>
        <taxon>Eukaryota</taxon>
        <taxon>Fungi</taxon>
        <taxon>Dikarya</taxon>
        <taxon>Ascomycota</taxon>
        <taxon>Saccharomycotina</taxon>
        <taxon>Saccharomycetes</taxon>
        <taxon>Saccharomycetales</taxon>
        <taxon>Saccharomycetaceae</taxon>
        <taxon>Eremothecium</taxon>
    </lineage>
</organism>
<dbReference type="SMART" id="SM00450">
    <property type="entry name" value="RHOD"/>
    <property type="match status" value="1"/>
</dbReference>
<sequence length="147" mass="17127">MSASNISRIKYLNPKDLYRWIKIGHVDREPFQVIDVRGSDYIGGHISGSWNYPYGRIKREPELLNELKSKLEEKLPGEGQKSVVHCVFHCAQSQQRGPSTAMRFLRSIPEDQLHLFEIWILRGGFNEWQSMYGQDSSVTQDYVPDLW</sequence>
<dbReference type="GO" id="GO:0005737">
    <property type="term" value="C:cytoplasm"/>
    <property type="evidence" value="ECO:0007669"/>
    <property type="project" value="TreeGrafter"/>
</dbReference>
<dbReference type="AlphaFoldDB" id="A0A109UW67"/>
<proteinExistence type="predicted"/>
<gene>
    <name evidence="2" type="ORF">AW171_hschr2185</name>
</gene>
<dbReference type="OrthoDB" id="102559at2759"/>
<dbReference type="PROSITE" id="PS50206">
    <property type="entry name" value="RHODANESE_3"/>
    <property type="match status" value="1"/>
</dbReference>
<dbReference type="Pfam" id="PF00581">
    <property type="entry name" value="Rhodanese"/>
    <property type="match status" value="1"/>
</dbReference>
<dbReference type="PANTHER" id="PTHR10828:SF38">
    <property type="entry name" value="ARSENICAL-RESISTANCE PROTEIN 2-RELATED"/>
    <property type="match status" value="1"/>
</dbReference>
<dbReference type="Proteomes" id="UP000243052">
    <property type="component" value="Chromosome ii"/>
</dbReference>
<dbReference type="STRING" id="45286.A0A109UW67"/>
<dbReference type="RefSeq" id="XP_017985669.1">
    <property type="nucleotide sequence ID" value="XM_018130235.1"/>
</dbReference>
<evidence type="ECO:0000313" key="2">
    <source>
        <dbReference type="EMBL" id="AMD18673.1"/>
    </source>
</evidence>
<keyword evidence="3" id="KW-1185">Reference proteome</keyword>
<protein>
    <submittedName>
        <fullName evidence="2">HBL229Cp</fullName>
    </submittedName>
</protein>
<evidence type="ECO:0000313" key="3">
    <source>
        <dbReference type="Proteomes" id="UP000243052"/>
    </source>
</evidence>
<feature type="domain" description="Rhodanese" evidence="1">
    <location>
        <begin position="27"/>
        <end position="137"/>
    </location>
</feature>
<evidence type="ECO:0000259" key="1">
    <source>
        <dbReference type="PROSITE" id="PS50206"/>
    </source>
</evidence>
<dbReference type="GeneID" id="28721822"/>